<reference evidence="1" key="1">
    <citation type="submission" date="2021-01" db="EMBL/GenBank/DDBJ databases">
        <title>Genome sequence of strain Noviherbaspirillum sp. DKR-6.</title>
        <authorList>
            <person name="Chaudhary D.K."/>
        </authorList>
    </citation>
    <scope>NUCLEOTIDE SEQUENCE</scope>
    <source>
        <strain evidence="1">DKR-6</strain>
    </source>
</reference>
<sequence length="136" mass="14268">MAILPKKSGFGIRTVHSMVDPARSCQSVYIRARSIAPNISLGNLSCSYQSVDPAICATGISAFVCFHLRWACSAVQMQRVSICRLMGSSQTPDAIRGRVGAVNSVFIGASNELGKLKSGITPAGAASLRCSCSASR</sequence>
<keyword evidence="2" id="KW-1185">Reference proteome</keyword>
<accession>A0A934W323</accession>
<comment type="caution">
    <text evidence="1">The sequence shown here is derived from an EMBL/GenBank/DDBJ whole genome shotgun (WGS) entry which is preliminary data.</text>
</comment>
<evidence type="ECO:0000313" key="2">
    <source>
        <dbReference type="Proteomes" id="UP000622890"/>
    </source>
</evidence>
<proteinExistence type="predicted"/>
<dbReference type="EMBL" id="JAEPBG010000009">
    <property type="protein sequence ID" value="MBK4736976.1"/>
    <property type="molecule type" value="Genomic_DNA"/>
</dbReference>
<protein>
    <submittedName>
        <fullName evidence="1">Uncharacterized protein</fullName>
    </submittedName>
</protein>
<dbReference type="Proteomes" id="UP000622890">
    <property type="component" value="Unassembled WGS sequence"/>
</dbReference>
<gene>
    <name evidence="1" type="ORF">JJB74_20330</name>
</gene>
<dbReference type="AlphaFoldDB" id="A0A934W323"/>
<name>A0A934W323_9BURK</name>
<dbReference type="RefSeq" id="WP_200595025.1">
    <property type="nucleotide sequence ID" value="NZ_JAEPBG010000009.1"/>
</dbReference>
<organism evidence="1 2">
    <name type="scientific">Noviherbaspirillum pedocola</name>
    <dbReference type="NCBI Taxonomy" id="2801341"/>
    <lineage>
        <taxon>Bacteria</taxon>
        <taxon>Pseudomonadati</taxon>
        <taxon>Pseudomonadota</taxon>
        <taxon>Betaproteobacteria</taxon>
        <taxon>Burkholderiales</taxon>
        <taxon>Oxalobacteraceae</taxon>
        <taxon>Noviherbaspirillum</taxon>
    </lineage>
</organism>
<evidence type="ECO:0000313" key="1">
    <source>
        <dbReference type="EMBL" id="MBK4736976.1"/>
    </source>
</evidence>